<evidence type="ECO:0000256" key="3">
    <source>
        <dbReference type="ARBA" id="ARBA00023136"/>
    </source>
</evidence>
<feature type="transmembrane region" description="Helical" evidence="4">
    <location>
        <begin position="361"/>
        <end position="388"/>
    </location>
</feature>
<keyword evidence="3 4" id="KW-0472">Membrane</keyword>
<evidence type="ECO:0000256" key="2">
    <source>
        <dbReference type="ARBA" id="ARBA00022989"/>
    </source>
</evidence>
<organism evidence="5 6">
    <name type="scientific">Ramlibacter humi</name>
    <dbReference type="NCBI Taxonomy" id="2530451"/>
    <lineage>
        <taxon>Bacteria</taxon>
        <taxon>Pseudomonadati</taxon>
        <taxon>Pseudomonadota</taxon>
        <taxon>Betaproteobacteria</taxon>
        <taxon>Burkholderiales</taxon>
        <taxon>Comamonadaceae</taxon>
        <taxon>Ramlibacter</taxon>
    </lineage>
</organism>
<keyword evidence="1 4" id="KW-0812">Transmembrane</keyword>
<feature type="transmembrane region" description="Helical" evidence="4">
    <location>
        <begin position="234"/>
        <end position="257"/>
    </location>
</feature>
<feature type="transmembrane region" description="Helical" evidence="4">
    <location>
        <begin position="148"/>
        <end position="169"/>
    </location>
</feature>
<feature type="transmembrane region" description="Helical" evidence="4">
    <location>
        <begin position="115"/>
        <end position="136"/>
    </location>
</feature>
<dbReference type="PANTHER" id="PTHR23526">
    <property type="entry name" value="INTEGRAL MEMBRANE TRANSPORT PROTEIN-RELATED"/>
    <property type="match status" value="1"/>
</dbReference>
<feature type="transmembrane region" description="Helical" evidence="4">
    <location>
        <begin position="408"/>
        <end position="431"/>
    </location>
</feature>
<keyword evidence="6" id="KW-1185">Reference proteome</keyword>
<comment type="caution">
    <text evidence="5">The sequence shown here is derived from an EMBL/GenBank/DDBJ whole genome shotgun (WGS) entry which is preliminary data.</text>
</comment>
<feature type="transmembrane region" description="Helical" evidence="4">
    <location>
        <begin position="263"/>
        <end position="285"/>
    </location>
</feature>
<dbReference type="PANTHER" id="PTHR23526:SF2">
    <property type="entry name" value="MAJOR FACILITATOR SUPERFAMILY (MFS) PROFILE DOMAIN-CONTAINING PROTEIN"/>
    <property type="match status" value="1"/>
</dbReference>
<dbReference type="OrthoDB" id="9772882at2"/>
<dbReference type="Proteomes" id="UP000297839">
    <property type="component" value="Unassembled WGS sequence"/>
</dbReference>
<sequence length="509" mass="54715">MLRPVDHITPAQLAAGQRSLVQDLAWASLSGAFSGGVILVAFALTLGATPLQIGLLAAIPFMAQATQLPATLLVERVKMRRRIGVLAITGARVLVLLMALLPFMGSQDLALRSLMLVQLMIASLNAVGGCAVNSWLHQLIPHERLGNFFARRLLSGTALACVGTLAAGALVDRAPHNDPMLAYATAFAVSALAGFVSSWHLGRAPEPVMHTAGAAGRMVERLKRPFADRNFRKLLIFLAAWVVASNLTGPFLTVYLIEQRGYAVGTVTGLWVASQVANAMTLYLWGSLSDRFTNKSVLAVALPVHFACVLALVFVGAVHTPVWQMALLLVIHLAMGVAGGGIALATGNLGLKLAPQGEGTAYLAAVGLASAVAGGIAPIVAGALAQTFQTSELSAIVRWQSPGQWHEMALLSFAHWEFLFAISALVGLYVLHALSRVQEGHEVSERQVVQAFALEAWRGLNSLSSVAIAALFPFERLSERRKWWRGDRRRASRPELWAEQRLVMDRRHH</sequence>
<dbReference type="EMBL" id="SMLK01000006">
    <property type="protein sequence ID" value="TFY98344.1"/>
    <property type="molecule type" value="Genomic_DNA"/>
</dbReference>
<keyword evidence="2 4" id="KW-1133">Transmembrane helix</keyword>
<feature type="transmembrane region" description="Helical" evidence="4">
    <location>
        <begin position="297"/>
        <end position="319"/>
    </location>
</feature>
<evidence type="ECO:0000313" key="6">
    <source>
        <dbReference type="Proteomes" id="UP000297839"/>
    </source>
</evidence>
<dbReference type="InterPro" id="IPR036259">
    <property type="entry name" value="MFS_trans_sf"/>
</dbReference>
<dbReference type="AlphaFoldDB" id="A0A4Z0BJQ2"/>
<protein>
    <submittedName>
        <fullName evidence="5">MFS transporter</fullName>
    </submittedName>
</protein>
<evidence type="ECO:0000256" key="1">
    <source>
        <dbReference type="ARBA" id="ARBA00022692"/>
    </source>
</evidence>
<feature type="transmembrane region" description="Helical" evidence="4">
    <location>
        <begin position="83"/>
        <end position="103"/>
    </location>
</feature>
<accession>A0A4Z0BJQ2</accession>
<feature type="transmembrane region" description="Helical" evidence="4">
    <location>
        <begin position="181"/>
        <end position="201"/>
    </location>
</feature>
<dbReference type="InterPro" id="IPR011701">
    <property type="entry name" value="MFS"/>
</dbReference>
<evidence type="ECO:0000313" key="5">
    <source>
        <dbReference type="EMBL" id="TFY98344.1"/>
    </source>
</evidence>
<dbReference type="GO" id="GO:0022857">
    <property type="term" value="F:transmembrane transporter activity"/>
    <property type="evidence" value="ECO:0007669"/>
    <property type="project" value="InterPro"/>
</dbReference>
<dbReference type="SUPFAM" id="SSF103473">
    <property type="entry name" value="MFS general substrate transporter"/>
    <property type="match status" value="1"/>
</dbReference>
<gene>
    <name evidence="5" type="ORF">EZ216_17305</name>
</gene>
<name>A0A4Z0BJQ2_9BURK</name>
<dbReference type="Pfam" id="PF07690">
    <property type="entry name" value="MFS_1"/>
    <property type="match status" value="1"/>
</dbReference>
<proteinExistence type="predicted"/>
<feature type="transmembrane region" description="Helical" evidence="4">
    <location>
        <begin position="325"/>
        <end position="349"/>
    </location>
</feature>
<reference evidence="5 6" key="1">
    <citation type="submission" date="2019-03" db="EMBL/GenBank/DDBJ databases">
        <title>Ramlibacter sp. 18x22-1, whole genome shotgun sequence.</title>
        <authorList>
            <person name="Zhang X."/>
            <person name="Feng G."/>
            <person name="Zhu H."/>
        </authorList>
    </citation>
    <scope>NUCLEOTIDE SEQUENCE [LARGE SCALE GENOMIC DNA]</scope>
    <source>
        <strain evidence="5 6">18x22-1</strain>
    </source>
</reference>
<dbReference type="RefSeq" id="WP_135251037.1">
    <property type="nucleotide sequence ID" value="NZ_SMLK01000006.1"/>
</dbReference>
<dbReference type="Gene3D" id="1.20.1250.20">
    <property type="entry name" value="MFS general substrate transporter like domains"/>
    <property type="match status" value="2"/>
</dbReference>
<dbReference type="InterPro" id="IPR052528">
    <property type="entry name" value="Sugar_transport-like"/>
</dbReference>
<evidence type="ECO:0000256" key="4">
    <source>
        <dbReference type="SAM" id="Phobius"/>
    </source>
</evidence>